<protein>
    <submittedName>
        <fullName evidence="2">Uncharacterized protein</fullName>
    </submittedName>
</protein>
<evidence type="ECO:0000313" key="3">
    <source>
        <dbReference type="Proteomes" id="UP000566071"/>
    </source>
</evidence>
<dbReference type="Proteomes" id="UP000566071">
    <property type="component" value="Unassembled WGS sequence"/>
</dbReference>
<keyword evidence="3" id="KW-1185">Reference proteome</keyword>
<keyword evidence="1" id="KW-1133">Transmembrane helix</keyword>
<evidence type="ECO:0000256" key="1">
    <source>
        <dbReference type="SAM" id="Phobius"/>
    </source>
</evidence>
<dbReference type="EMBL" id="JABFCR010000011">
    <property type="protein sequence ID" value="NNU33484.1"/>
    <property type="molecule type" value="Genomic_DNA"/>
</dbReference>
<name>A0ABX1W2N1_9SPHI</name>
<feature type="transmembrane region" description="Helical" evidence="1">
    <location>
        <begin position="12"/>
        <end position="31"/>
    </location>
</feature>
<sequence length="61" mass="6896">MNIFINFLKNFFPATGAIWFFSALAIIILNLNFGPREIAFTLILPFAYAVVRVFDKVNVVG</sequence>
<proteinExistence type="predicted"/>
<keyword evidence="1" id="KW-0812">Transmembrane</keyword>
<evidence type="ECO:0000313" key="2">
    <source>
        <dbReference type="EMBL" id="NNU33484.1"/>
    </source>
</evidence>
<dbReference type="RefSeq" id="WP_175269179.1">
    <property type="nucleotide sequence ID" value="NZ_JABFCR010000011.1"/>
</dbReference>
<reference evidence="2 3" key="1">
    <citation type="submission" date="2020-05" db="EMBL/GenBank/DDBJ databases">
        <authorList>
            <person name="Khan S.A."/>
            <person name="Jeon C.O."/>
            <person name="Chun B.H."/>
        </authorList>
    </citation>
    <scope>NUCLEOTIDE SEQUENCE [LARGE SCALE GENOMIC DNA]</scope>
    <source>
        <strain evidence="2 3">S1162</strain>
    </source>
</reference>
<organism evidence="2 3">
    <name type="scientific">Mucilaginibacter humi</name>
    <dbReference type="NCBI Taxonomy" id="2732510"/>
    <lineage>
        <taxon>Bacteria</taxon>
        <taxon>Pseudomonadati</taxon>
        <taxon>Bacteroidota</taxon>
        <taxon>Sphingobacteriia</taxon>
        <taxon>Sphingobacteriales</taxon>
        <taxon>Sphingobacteriaceae</taxon>
        <taxon>Mucilaginibacter</taxon>
    </lineage>
</organism>
<keyword evidence="1" id="KW-0472">Membrane</keyword>
<accession>A0ABX1W2N1</accession>
<comment type="caution">
    <text evidence="2">The sequence shown here is derived from an EMBL/GenBank/DDBJ whole genome shotgun (WGS) entry which is preliminary data.</text>
</comment>
<gene>
    <name evidence="2" type="ORF">HK413_03710</name>
</gene>